<organism evidence="3 4">
    <name type="scientific">Racocetra fulgida</name>
    <dbReference type="NCBI Taxonomy" id="60492"/>
    <lineage>
        <taxon>Eukaryota</taxon>
        <taxon>Fungi</taxon>
        <taxon>Fungi incertae sedis</taxon>
        <taxon>Mucoromycota</taxon>
        <taxon>Glomeromycotina</taxon>
        <taxon>Glomeromycetes</taxon>
        <taxon>Diversisporales</taxon>
        <taxon>Gigasporaceae</taxon>
        <taxon>Racocetra</taxon>
    </lineage>
</organism>
<feature type="compositionally biased region" description="Basic and acidic residues" evidence="2">
    <location>
        <begin position="1"/>
        <end position="22"/>
    </location>
</feature>
<feature type="non-terminal residue" evidence="3">
    <location>
        <position position="522"/>
    </location>
</feature>
<reference evidence="3" key="1">
    <citation type="submission" date="2021-06" db="EMBL/GenBank/DDBJ databases">
        <authorList>
            <person name="Kallberg Y."/>
            <person name="Tangrot J."/>
            <person name="Rosling A."/>
        </authorList>
    </citation>
    <scope>NUCLEOTIDE SEQUENCE</scope>
    <source>
        <strain evidence="3">IN212</strain>
    </source>
</reference>
<dbReference type="OrthoDB" id="2438720at2759"/>
<comment type="caution">
    <text evidence="3">The sequence shown here is derived from an EMBL/GenBank/DDBJ whole genome shotgun (WGS) entry which is preliminary data.</text>
</comment>
<sequence length="522" mass="60600">KNNEEQDNLIKTRENSLTDLGKKNNQLEQEKRDVVQQLTSKTSEYQELSAQRERLVLDIQRYEQDQVTTRNHCGQLEKEKKQLTTEKEELKTKLNQKEQELKETKTANTEKIRELGEQIKQLREKAQNKDVELATKTQEIIKLDGETNKKDKSIAAQKDRIIQLDQQLKTTRTELGEQIKTNQQLVGTIETNQQAIEELNQQLTAQREENQNVRNTLTNKLSQDATILAQQLEQGKIIEELTNKLQLEEENRKNLEQELTKTIDQKLENIKTELQEKVSSITADDYIQSRELLDNLTYLQQVQDKLGVSSVNERLEELLSQETKLKEWEKDCGELTPSTLITQLADNKTFYEEELKNREQTIANLTTKKQELSDKISDLQTSLRVQKEKVEQLEQAKKKITAEIGTQTDTAPITSCKEEGLFTYLLSELTDATAELVFIPVNQPNFHWSLLLEVPNHLTGQHFLARHKIRQNNGSDCGVAVIAIIERIRDKYNGEMGSIELGKFDFKQERKKIRRQYLKENE</sequence>
<keyword evidence="4" id="KW-1185">Reference proteome</keyword>
<dbReference type="AlphaFoldDB" id="A0A9N8W1L6"/>
<dbReference type="Proteomes" id="UP000789396">
    <property type="component" value="Unassembled WGS sequence"/>
</dbReference>
<dbReference type="InterPro" id="IPR038765">
    <property type="entry name" value="Papain-like_cys_pep_sf"/>
</dbReference>
<evidence type="ECO:0000313" key="3">
    <source>
        <dbReference type="EMBL" id="CAG8467899.1"/>
    </source>
</evidence>
<protein>
    <submittedName>
        <fullName evidence="3">19082_t:CDS:1</fullName>
    </submittedName>
</protein>
<keyword evidence="1" id="KW-0175">Coiled coil</keyword>
<dbReference type="EMBL" id="CAJVPZ010000520">
    <property type="protein sequence ID" value="CAG8467899.1"/>
    <property type="molecule type" value="Genomic_DNA"/>
</dbReference>
<evidence type="ECO:0000256" key="1">
    <source>
        <dbReference type="SAM" id="Coils"/>
    </source>
</evidence>
<evidence type="ECO:0000313" key="4">
    <source>
        <dbReference type="Proteomes" id="UP000789396"/>
    </source>
</evidence>
<evidence type="ECO:0000256" key="2">
    <source>
        <dbReference type="SAM" id="MobiDB-lite"/>
    </source>
</evidence>
<proteinExistence type="predicted"/>
<gene>
    <name evidence="3" type="ORF">RFULGI_LOCUS983</name>
</gene>
<feature type="coiled-coil region" evidence="1">
    <location>
        <begin position="311"/>
        <end position="403"/>
    </location>
</feature>
<accession>A0A9N8W1L6</accession>
<dbReference type="SUPFAM" id="SSF54001">
    <property type="entry name" value="Cysteine proteinases"/>
    <property type="match status" value="1"/>
</dbReference>
<name>A0A9N8W1L6_9GLOM</name>
<feature type="region of interest" description="Disordered" evidence="2">
    <location>
        <begin position="1"/>
        <end position="35"/>
    </location>
</feature>